<proteinExistence type="predicted"/>
<comment type="caution">
    <text evidence="2">The sequence shown here is derived from an EMBL/GenBank/DDBJ whole genome shotgun (WGS) entry which is preliminary data.</text>
</comment>
<organism evidence="2 3">
    <name type="scientific">Spiroplasma melliferum KC3</name>
    <dbReference type="NCBI Taxonomy" id="570509"/>
    <lineage>
        <taxon>Bacteria</taxon>
        <taxon>Bacillati</taxon>
        <taxon>Mycoplasmatota</taxon>
        <taxon>Mollicutes</taxon>
        <taxon>Entomoplasmatales</taxon>
        <taxon>Spiroplasmataceae</taxon>
        <taxon>Spiroplasma</taxon>
    </lineage>
</organism>
<feature type="transmembrane region" description="Helical" evidence="1">
    <location>
        <begin position="31"/>
        <end position="56"/>
    </location>
</feature>
<evidence type="ECO:0000256" key="1">
    <source>
        <dbReference type="SAM" id="Phobius"/>
    </source>
</evidence>
<protein>
    <submittedName>
        <fullName evidence="2">Membrane protein</fullName>
    </submittedName>
</protein>
<gene>
    <name evidence="2" type="ORF">SPM_001750</name>
</gene>
<dbReference type="Proteomes" id="UP000004057">
    <property type="component" value="Unassembled WGS sequence"/>
</dbReference>
<keyword evidence="1" id="KW-1133">Transmembrane helix</keyword>
<name>A0AAI9T3U4_SPIME</name>
<evidence type="ECO:0000313" key="3">
    <source>
        <dbReference type="Proteomes" id="UP000004057"/>
    </source>
</evidence>
<keyword evidence="1" id="KW-0812">Transmembrane</keyword>
<sequence length="60" mass="7338">MYFLTDIPDKTVWDMYYEFLTIIFGVDFPPVIAYICFVSFLLFIFGILIWIFRVIFRGFY</sequence>
<dbReference type="AlphaFoldDB" id="A0AAI9T3U4"/>
<dbReference type="RefSeq" id="WP_004027889.1">
    <property type="nucleotide sequence ID" value="NZ_AGBZ02000001.1"/>
</dbReference>
<dbReference type="EMBL" id="AGBZ02000001">
    <property type="protein sequence ID" value="KAI92762.1"/>
    <property type="molecule type" value="Genomic_DNA"/>
</dbReference>
<evidence type="ECO:0000313" key="2">
    <source>
        <dbReference type="EMBL" id="KAI92762.1"/>
    </source>
</evidence>
<keyword evidence="1" id="KW-0472">Membrane</keyword>
<reference evidence="2 3" key="1">
    <citation type="journal article" date="2012" name="J. Proteome Res.">
        <title>Application of Spiroplasma melliferum proteogenomic profiling for the discovery of virulence factors and pathogenicity mechanisms in host-associated spiroplasmas.</title>
        <authorList>
            <person name="Alexeev D."/>
            <person name="Kostrjukova E."/>
            <person name="Aliper A."/>
            <person name="Popenko A."/>
            <person name="Bazaleev N."/>
            <person name="Tyakht A."/>
            <person name="Selezneva O."/>
            <person name="Akopian T."/>
            <person name="Prichodko E."/>
            <person name="Kondratov I."/>
            <person name="Chukin M."/>
            <person name="Demina I."/>
            <person name="Galyamina M."/>
            <person name="Kamashev D."/>
            <person name="Vanyushkina A."/>
            <person name="Ladygina V."/>
            <person name="Levitskii S."/>
            <person name="Lazarev V."/>
            <person name="Govorun V."/>
        </authorList>
    </citation>
    <scope>NUCLEOTIDE SEQUENCE [LARGE SCALE GENOMIC DNA]</scope>
    <source>
        <strain evidence="2 3">KC3</strain>
    </source>
</reference>
<accession>A0AAI9T3U4</accession>